<evidence type="ECO:0000259" key="1">
    <source>
        <dbReference type="Pfam" id="PF13843"/>
    </source>
</evidence>
<evidence type="ECO:0000313" key="2">
    <source>
        <dbReference type="EMBL" id="CAI6348626.1"/>
    </source>
</evidence>
<dbReference type="Proteomes" id="UP001160148">
    <property type="component" value="Unassembled WGS sequence"/>
</dbReference>
<comment type="caution">
    <text evidence="2">The sequence shown here is derived from an EMBL/GenBank/DDBJ whole genome shotgun (WGS) entry which is preliminary data.</text>
</comment>
<dbReference type="Pfam" id="PF13843">
    <property type="entry name" value="DDE_Tnp_1_7"/>
    <property type="match status" value="1"/>
</dbReference>
<evidence type="ECO:0000313" key="3">
    <source>
        <dbReference type="Proteomes" id="UP001160148"/>
    </source>
</evidence>
<gene>
    <name evidence="2" type="ORF">MEUPH1_LOCUS5283</name>
</gene>
<accession>A0AAV0W0F6</accession>
<name>A0AAV0W0F6_9HEMI</name>
<feature type="domain" description="PiggyBac transposable element-derived protein" evidence="1">
    <location>
        <begin position="1"/>
        <end position="170"/>
    </location>
</feature>
<dbReference type="PANTHER" id="PTHR46599">
    <property type="entry name" value="PIGGYBAC TRANSPOSABLE ELEMENT-DERIVED PROTEIN 4"/>
    <property type="match status" value="1"/>
</dbReference>
<proteinExistence type="predicted"/>
<protein>
    <recommendedName>
        <fullName evidence="1">PiggyBac transposable element-derived protein domain-containing protein</fullName>
    </recommendedName>
</protein>
<keyword evidence="3" id="KW-1185">Reference proteome</keyword>
<reference evidence="2 3" key="1">
    <citation type="submission" date="2023-01" db="EMBL/GenBank/DDBJ databases">
        <authorList>
            <person name="Whitehead M."/>
        </authorList>
    </citation>
    <scope>NUCLEOTIDE SEQUENCE [LARGE SCALE GENOMIC DNA]</scope>
</reference>
<dbReference type="AlphaFoldDB" id="A0AAV0W0F6"/>
<dbReference type="PANTHER" id="PTHR46599:SF3">
    <property type="entry name" value="PIGGYBAC TRANSPOSABLE ELEMENT-DERIVED PROTEIN 4"/>
    <property type="match status" value="1"/>
</dbReference>
<dbReference type="InterPro" id="IPR029526">
    <property type="entry name" value="PGBD"/>
</dbReference>
<sequence length="170" mass="20428">MPNLRDYWRTDFLYKTKVPEVMSRNRFELILGMFHCGNNEIIEHGRLNKIQHLVDMLVANFNKWYIPEDKVCIDESVVPFIGRLVFRQYLKNKRHRYGIKIFKLCSKDFYTLRYNIYAGKEAVRETDVSYKIVLKLMEPYLNFGRTLYTGNWYSSVKLAEKLNQENTHLV</sequence>
<dbReference type="EMBL" id="CARXXK010000001">
    <property type="protein sequence ID" value="CAI6348626.1"/>
    <property type="molecule type" value="Genomic_DNA"/>
</dbReference>
<organism evidence="2 3">
    <name type="scientific">Macrosiphum euphorbiae</name>
    <name type="common">potato aphid</name>
    <dbReference type="NCBI Taxonomy" id="13131"/>
    <lineage>
        <taxon>Eukaryota</taxon>
        <taxon>Metazoa</taxon>
        <taxon>Ecdysozoa</taxon>
        <taxon>Arthropoda</taxon>
        <taxon>Hexapoda</taxon>
        <taxon>Insecta</taxon>
        <taxon>Pterygota</taxon>
        <taxon>Neoptera</taxon>
        <taxon>Paraneoptera</taxon>
        <taxon>Hemiptera</taxon>
        <taxon>Sternorrhyncha</taxon>
        <taxon>Aphidomorpha</taxon>
        <taxon>Aphidoidea</taxon>
        <taxon>Aphididae</taxon>
        <taxon>Macrosiphini</taxon>
        <taxon>Macrosiphum</taxon>
    </lineage>
</organism>